<keyword evidence="9" id="KW-1185">Reference proteome</keyword>
<accession>D7BNT5</accession>
<evidence type="ECO:0000313" key="8">
    <source>
        <dbReference type="EMBL" id="ADH92584.1"/>
    </source>
</evidence>
<dbReference type="Gene3D" id="3.40.50.12230">
    <property type="match status" value="1"/>
</dbReference>
<dbReference type="eggNOG" id="COG0223">
    <property type="taxonomic scope" value="Bacteria"/>
</dbReference>
<dbReference type="Proteomes" id="UP000000376">
    <property type="component" value="Chromosome"/>
</dbReference>
<dbReference type="OrthoDB" id="9802815at2"/>
<dbReference type="InterPro" id="IPR005793">
    <property type="entry name" value="Formyl_trans_C"/>
</dbReference>
<dbReference type="HAMAP" id="MF_00182">
    <property type="entry name" value="Formyl_trans"/>
    <property type="match status" value="1"/>
</dbReference>
<evidence type="ECO:0000256" key="4">
    <source>
        <dbReference type="ARBA" id="ARBA00022917"/>
    </source>
</evidence>
<organism evidence="8 9">
    <name type="scientific">Arcanobacterium haemolyticum (strain ATCC 9345 / DSM 20595 / CCM 5947 / CCUG 17215 / LMG 16163 / NBRC 15585 / NCTC 8452 / 11018)</name>
    <dbReference type="NCBI Taxonomy" id="644284"/>
    <lineage>
        <taxon>Bacteria</taxon>
        <taxon>Bacillati</taxon>
        <taxon>Actinomycetota</taxon>
        <taxon>Actinomycetes</taxon>
        <taxon>Actinomycetales</taxon>
        <taxon>Actinomycetaceae</taxon>
        <taxon>Arcanobacterium</taxon>
    </lineage>
</organism>
<dbReference type="EMBL" id="CP002045">
    <property type="protein sequence ID" value="ADH92584.1"/>
    <property type="molecule type" value="Genomic_DNA"/>
</dbReference>
<dbReference type="PANTHER" id="PTHR11138">
    <property type="entry name" value="METHIONYL-TRNA FORMYLTRANSFERASE"/>
    <property type="match status" value="1"/>
</dbReference>
<name>D7BNT5_ARCHD</name>
<dbReference type="PANTHER" id="PTHR11138:SF5">
    <property type="entry name" value="METHIONYL-TRNA FORMYLTRANSFERASE, MITOCHONDRIAL"/>
    <property type="match status" value="1"/>
</dbReference>
<evidence type="ECO:0000259" key="7">
    <source>
        <dbReference type="Pfam" id="PF02911"/>
    </source>
</evidence>
<dbReference type="GO" id="GO:0005829">
    <property type="term" value="C:cytosol"/>
    <property type="evidence" value="ECO:0007669"/>
    <property type="project" value="TreeGrafter"/>
</dbReference>
<gene>
    <name evidence="5" type="primary">fmt</name>
    <name evidence="8" type="ordered locus">Arch_0858</name>
</gene>
<dbReference type="EC" id="2.1.2.9" evidence="2 5"/>
<dbReference type="InterPro" id="IPR044135">
    <property type="entry name" value="Met-tRNA-FMT_C"/>
</dbReference>
<dbReference type="Pfam" id="PF00551">
    <property type="entry name" value="Formyl_trans_N"/>
    <property type="match status" value="1"/>
</dbReference>
<dbReference type="GO" id="GO:0004479">
    <property type="term" value="F:methionyl-tRNA formyltransferase activity"/>
    <property type="evidence" value="ECO:0007669"/>
    <property type="project" value="UniProtKB-UniRule"/>
</dbReference>
<keyword evidence="4 5" id="KW-0648">Protein biosynthesis</keyword>
<dbReference type="SUPFAM" id="SSF53328">
    <property type="entry name" value="Formyltransferase"/>
    <property type="match status" value="1"/>
</dbReference>
<dbReference type="InterPro" id="IPR041711">
    <property type="entry name" value="Met-tRNA-FMT_N"/>
</dbReference>
<proteinExistence type="inferred from homology"/>
<evidence type="ECO:0000259" key="6">
    <source>
        <dbReference type="Pfam" id="PF00551"/>
    </source>
</evidence>
<feature type="domain" description="Formyl transferase N-terminal" evidence="6">
    <location>
        <begin position="7"/>
        <end position="175"/>
    </location>
</feature>
<reference evidence="8 9" key="1">
    <citation type="journal article" date="2010" name="Stand. Genomic Sci.">
        <title>Complete genome sequence of Arcanobacterium haemolyticum type strain (11018).</title>
        <authorList>
            <person name="Yasawong M."/>
            <person name="Teshima H."/>
            <person name="Lapidus A."/>
            <person name="Nolan M."/>
            <person name="Lucas S."/>
            <person name="Glavina Del Rio T."/>
            <person name="Tice H."/>
            <person name="Cheng J."/>
            <person name="Bruce D."/>
            <person name="Detter C."/>
            <person name="Tapia R."/>
            <person name="Han C."/>
            <person name="Goodwin L."/>
            <person name="Pitluck S."/>
            <person name="Liolios K."/>
            <person name="Ivanova N."/>
            <person name="Mavromatis K."/>
            <person name="Mikhailova N."/>
            <person name="Pati A."/>
            <person name="Chen A."/>
            <person name="Palaniappan K."/>
            <person name="Land M."/>
            <person name="Hauser L."/>
            <person name="Chang Y."/>
            <person name="Jeffries C."/>
            <person name="Rohde M."/>
            <person name="Sikorski J."/>
            <person name="Pukall R."/>
            <person name="Goker M."/>
            <person name="Woyke T."/>
            <person name="Bristow J."/>
            <person name="Eisen J."/>
            <person name="Markowitz V."/>
            <person name="Hugenholtz P."/>
            <person name="Kyrpides N."/>
            <person name="Klenk H."/>
        </authorList>
    </citation>
    <scope>NUCLEOTIDE SEQUENCE [LARGE SCALE GENOMIC DNA]</scope>
    <source>
        <strain evidence="9">ATCC 9345 / DSM 20595 / CCUG 17215 / LMG 16163 / NBRC 15585 / NCTC 8452 / 11018</strain>
    </source>
</reference>
<dbReference type="AlphaFoldDB" id="D7BNT5"/>
<dbReference type="InterPro" id="IPR005794">
    <property type="entry name" value="Fmt"/>
</dbReference>
<dbReference type="CDD" id="cd08704">
    <property type="entry name" value="Met_tRNA_FMT_C"/>
    <property type="match status" value="1"/>
</dbReference>
<feature type="binding site" evidence="5">
    <location>
        <begin position="108"/>
        <end position="111"/>
    </location>
    <ligand>
        <name>(6S)-5,6,7,8-tetrahydrofolate</name>
        <dbReference type="ChEBI" id="CHEBI:57453"/>
    </ligand>
</feature>
<dbReference type="InterPro" id="IPR002376">
    <property type="entry name" value="Formyl_transf_N"/>
</dbReference>
<evidence type="ECO:0000256" key="3">
    <source>
        <dbReference type="ARBA" id="ARBA00022679"/>
    </source>
</evidence>
<evidence type="ECO:0000256" key="1">
    <source>
        <dbReference type="ARBA" id="ARBA00010699"/>
    </source>
</evidence>
<dbReference type="InterPro" id="IPR011034">
    <property type="entry name" value="Formyl_transferase-like_C_sf"/>
</dbReference>
<evidence type="ECO:0000256" key="5">
    <source>
        <dbReference type="HAMAP-Rule" id="MF_00182"/>
    </source>
</evidence>
<dbReference type="CDD" id="cd08646">
    <property type="entry name" value="FMT_core_Met-tRNA-FMT_N"/>
    <property type="match status" value="1"/>
</dbReference>
<dbReference type="KEGG" id="ahe:Arch_0858"/>
<feature type="domain" description="Formyl transferase C-terminal" evidence="7">
    <location>
        <begin position="201"/>
        <end position="294"/>
    </location>
</feature>
<dbReference type="RefSeq" id="WP_013170080.1">
    <property type="nucleotide sequence ID" value="NC_014218.1"/>
</dbReference>
<evidence type="ECO:0000313" key="9">
    <source>
        <dbReference type="Proteomes" id="UP000000376"/>
    </source>
</evidence>
<comment type="function">
    <text evidence="5">Attaches a formyl group to the free amino group of methionyl-tRNA(fMet). The formyl group appears to play a dual role in the initiator identity of N-formylmethionyl-tRNA by promoting its recognition by IF2 and preventing the misappropriation of this tRNA by the elongation apparatus.</text>
</comment>
<dbReference type="Pfam" id="PF02911">
    <property type="entry name" value="Formyl_trans_C"/>
    <property type="match status" value="1"/>
</dbReference>
<evidence type="ECO:0000256" key="2">
    <source>
        <dbReference type="ARBA" id="ARBA00012261"/>
    </source>
</evidence>
<keyword evidence="3 5" id="KW-0808">Transferase</keyword>
<dbReference type="HOGENOM" id="CLU_033347_1_1_11"/>
<comment type="similarity">
    <text evidence="1 5">Belongs to the Fmt family.</text>
</comment>
<sequence length="308" mass="32817">MRIIFAGTPATAIPSLHRLMQDHEVVAVLTRAPAPVGRKKVLTPSPVHQEAEKLGLPVLTPTSLRGEEIEEQLRAFAPEAIAVVAYGLLIPKNLLDLPQHGWLNLHYSLLPRWRGAAPVQYAVAAGDTITGTCVFQIEAGLDTGPIFDVEEHAVDGRSSGDLLNALSDSGAEQLARVFAALEQGSAKSTPQEGEVTLAPQLSTRDSFIDFSQPAKVIDAKIRGYYPEPGPWTYVEGQRIKLAPVTVTDETGIPAGRVVPGKHVKVGTGTTAVVLSDVTPAGKKTMAAEAWARGLNDGDTSFHTGEETK</sequence>
<dbReference type="SUPFAM" id="SSF50486">
    <property type="entry name" value="FMT C-terminal domain-like"/>
    <property type="match status" value="1"/>
</dbReference>
<protein>
    <recommendedName>
        <fullName evidence="2 5">Methionyl-tRNA formyltransferase</fullName>
        <ecNumber evidence="2 5">2.1.2.9</ecNumber>
    </recommendedName>
</protein>
<dbReference type="InterPro" id="IPR036477">
    <property type="entry name" value="Formyl_transf_N_sf"/>
</dbReference>
<dbReference type="STRING" id="644284.Arch_0858"/>
<comment type="catalytic activity">
    <reaction evidence="5">
        <text>L-methionyl-tRNA(fMet) + (6R)-10-formyltetrahydrofolate = N-formyl-L-methionyl-tRNA(fMet) + (6S)-5,6,7,8-tetrahydrofolate + H(+)</text>
        <dbReference type="Rhea" id="RHEA:24380"/>
        <dbReference type="Rhea" id="RHEA-COMP:9952"/>
        <dbReference type="Rhea" id="RHEA-COMP:9953"/>
        <dbReference type="ChEBI" id="CHEBI:15378"/>
        <dbReference type="ChEBI" id="CHEBI:57453"/>
        <dbReference type="ChEBI" id="CHEBI:78530"/>
        <dbReference type="ChEBI" id="CHEBI:78844"/>
        <dbReference type="ChEBI" id="CHEBI:195366"/>
        <dbReference type="EC" id="2.1.2.9"/>
    </reaction>
</comment>
<dbReference type="NCBIfam" id="TIGR00460">
    <property type="entry name" value="fmt"/>
    <property type="match status" value="1"/>
</dbReference>